<name>A0ABT0QYF0_9MICO</name>
<evidence type="ECO:0000313" key="2">
    <source>
        <dbReference type="EMBL" id="MCL6422600.1"/>
    </source>
</evidence>
<dbReference type="RefSeq" id="WP_249736695.1">
    <property type="nucleotide sequence ID" value="NZ_JAKNCJ010000001.1"/>
</dbReference>
<dbReference type="PANTHER" id="PTHR39173">
    <property type="entry name" value="ACETYLTRANSFERASE"/>
    <property type="match status" value="1"/>
</dbReference>
<dbReference type="EMBL" id="JAKNCJ010000001">
    <property type="protein sequence ID" value="MCL6422600.1"/>
    <property type="molecule type" value="Genomic_DNA"/>
</dbReference>
<keyword evidence="2" id="KW-0012">Acyltransferase</keyword>
<dbReference type="Gene3D" id="3.40.630.30">
    <property type="match status" value="1"/>
</dbReference>
<dbReference type="GO" id="GO:0016746">
    <property type="term" value="F:acyltransferase activity"/>
    <property type="evidence" value="ECO:0007669"/>
    <property type="project" value="UniProtKB-KW"/>
</dbReference>
<comment type="caution">
    <text evidence="2">The sequence shown here is derived from an EMBL/GenBank/DDBJ whole genome shotgun (WGS) entry which is preliminary data.</text>
</comment>
<dbReference type="Proteomes" id="UP001203761">
    <property type="component" value="Unassembled WGS sequence"/>
</dbReference>
<proteinExistence type="predicted"/>
<dbReference type="PROSITE" id="PS51186">
    <property type="entry name" value="GNAT"/>
    <property type="match status" value="1"/>
</dbReference>
<organism evidence="2 3">
    <name type="scientific">Brachybacterium equifaecis</name>
    <dbReference type="NCBI Taxonomy" id="2910770"/>
    <lineage>
        <taxon>Bacteria</taxon>
        <taxon>Bacillati</taxon>
        <taxon>Actinomycetota</taxon>
        <taxon>Actinomycetes</taxon>
        <taxon>Micrococcales</taxon>
        <taxon>Dermabacteraceae</taxon>
        <taxon>Brachybacterium</taxon>
    </lineage>
</organism>
<dbReference type="SUPFAM" id="SSF55729">
    <property type="entry name" value="Acyl-CoA N-acyltransferases (Nat)"/>
    <property type="match status" value="1"/>
</dbReference>
<protein>
    <submittedName>
        <fullName evidence="2">GNAT family N-acetyltransferase</fullName>
        <ecNumber evidence="2">2.3.1.-</ecNumber>
    </submittedName>
</protein>
<keyword evidence="2" id="KW-0808">Transferase</keyword>
<keyword evidence="3" id="KW-1185">Reference proteome</keyword>
<evidence type="ECO:0000313" key="3">
    <source>
        <dbReference type="Proteomes" id="UP001203761"/>
    </source>
</evidence>
<dbReference type="CDD" id="cd04301">
    <property type="entry name" value="NAT_SF"/>
    <property type="match status" value="1"/>
</dbReference>
<dbReference type="InterPro" id="IPR000182">
    <property type="entry name" value="GNAT_dom"/>
</dbReference>
<feature type="domain" description="N-acetyltransferase" evidence="1">
    <location>
        <begin position="5"/>
        <end position="171"/>
    </location>
</feature>
<gene>
    <name evidence="2" type="ORF">Bequi_04235</name>
</gene>
<dbReference type="EC" id="2.3.1.-" evidence="2"/>
<dbReference type="PANTHER" id="PTHR39173:SF1">
    <property type="entry name" value="ACETYLTRANSFERASE"/>
    <property type="match status" value="1"/>
</dbReference>
<sequence length="174" mass="19349">MTANLTLRPLRLEDEAEVRRLQEQLLADDFDFLLDDGQPFAAYLEGQRREACGEDLAPGRVPAEFLVAEVDGEIVGRVSIRHELNDFLRTIGGHVGYAVGPEHRRRGYATEILRQSVARLAELGVERVLVTCDDTNAASAATIERCGGVLEDLYEPGGGKVGKRRYWIDARRGR</sequence>
<reference evidence="2" key="1">
    <citation type="submission" date="2022-02" db="EMBL/GenBank/DDBJ databases">
        <authorList>
            <person name="Lee M."/>
            <person name="Kim S.-J."/>
            <person name="Jung M.-Y."/>
        </authorList>
    </citation>
    <scope>NUCLEOTIDE SEQUENCE</scope>
    <source>
        <strain evidence="2">JHP9</strain>
    </source>
</reference>
<dbReference type="Pfam" id="PF13302">
    <property type="entry name" value="Acetyltransf_3"/>
    <property type="match status" value="1"/>
</dbReference>
<accession>A0ABT0QYF0</accession>
<dbReference type="InterPro" id="IPR016181">
    <property type="entry name" value="Acyl_CoA_acyltransferase"/>
</dbReference>
<evidence type="ECO:0000259" key="1">
    <source>
        <dbReference type="PROSITE" id="PS51186"/>
    </source>
</evidence>